<evidence type="ECO:0000256" key="2">
    <source>
        <dbReference type="SAM" id="MobiDB-lite"/>
    </source>
</evidence>
<dbReference type="OrthoDB" id="1434265at2759"/>
<feature type="compositionally biased region" description="Basic and acidic residues" evidence="2">
    <location>
        <begin position="190"/>
        <end position="200"/>
    </location>
</feature>
<feature type="region of interest" description="Disordered" evidence="2">
    <location>
        <begin position="181"/>
        <end position="205"/>
    </location>
</feature>
<feature type="region of interest" description="Disordered" evidence="2">
    <location>
        <begin position="217"/>
        <end position="243"/>
    </location>
</feature>
<feature type="compositionally biased region" description="Acidic residues" evidence="2">
    <location>
        <begin position="228"/>
        <end position="243"/>
    </location>
</feature>
<evidence type="ECO:0000313" key="4">
    <source>
        <dbReference type="Proteomes" id="UP000245207"/>
    </source>
</evidence>
<name>A0A2U1N1Q1_ARTAN</name>
<evidence type="ECO:0000256" key="1">
    <source>
        <dbReference type="SAM" id="Coils"/>
    </source>
</evidence>
<dbReference type="Pfam" id="PF03004">
    <property type="entry name" value="Transposase_24"/>
    <property type="match status" value="1"/>
</dbReference>
<evidence type="ECO:0000313" key="3">
    <source>
        <dbReference type="EMBL" id="PWA67428.1"/>
    </source>
</evidence>
<organism evidence="3 4">
    <name type="scientific">Artemisia annua</name>
    <name type="common">Sweet wormwood</name>
    <dbReference type="NCBI Taxonomy" id="35608"/>
    <lineage>
        <taxon>Eukaryota</taxon>
        <taxon>Viridiplantae</taxon>
        <taxon>Streptophyta</taxon>
        <taxon>Embryophyta</taxon>
        <taxon>Tracheophyta</taxon>
        <taxon>Spermatophyta</taxon>
        <taxon>Magnoliopsida</taxon>
        <taxon>eudicotyledons</taxon>
        <taxon>Gunneridae</taxon>
        <taxon>Pentapetalae</taxon>
        <taxon>asterids</taxon>
        <taxon>campanulids</taxon>
        <taxon>Asterales</taxon>
        <taxon>Asteraceae</taxon>
        <taxon>Asteroideae</taxon>
        <taxon>Anthemideae</taxon>
        <taxon>Artemisiinae</taxon>
        <taxon>Artemisia</taxon>
    </lineage>
</organism>
<gene>
    <name evidence="3" type="ORF">CTI12_AA303580</name>
</gene>
<proteinExistence type="predicted"/>
<dbReference type="PANTHER" id="PTHR33144">
    <property type="entry name" value="OS10G0409366 PROTEIN-RELATED"/>
    <property type="match status" value="1"/>
</dbReference>
<dbReference type="Proteomes" id="UP000245207">
    <property type="component" value="Unassembled WGS sequence"/>
</dbReference>
<reference evidence="3 4" key="1">
    <citation type="journal article" date="2018" name="Mol. Plant">
        <title>The genome of Artemisia annua provides insight into the evolution of Asteraceae family and artemisinin biosynthesis.</title>
        <authorList>
            <person name="Shen Q."/>
            <person name="Zhang L."/>
            <person name="Liao Z."/>
            <person name="Wang S."/>
            <person name="Yan T."/>
            <person name="Shi P."/>
            <person name="Liu M."/>
            <person name="Fu X."/>
            <person name="Pan Q."/>
            <person name="Wang Y."/>
            <person name="Lv Z."/>
            <person name="Lu X."/>
            <person name="Zhang F."/>
            <person name="Jiang W."/>
            <person name="Ma Y."/>
            <person name="Chen M."/>
            <person name="Hao X."/>
            <person name="Li L."/>
            <person name="Tang Y."/>
            <person name="Lv G."/>
            <person name="Zhou Y."/>
            <person name="Sun X."/>
            <person name="Brodelius P.E."/>
            <person name="Rose J.K.C."/>
            <person name="Tang K."/>
        </authorList>
    </citation>
    <scope>NUCLEOTIDE SEQUENCE [LARGE SCALE GENOMIC DNA]</scope>
    <source>
        <strain evidence="4">cv. Huhao1</strain>
        <tissue evidence="3">Leaf</tissue>
    </source>
</reference>
<dbReference type="STRING" id="35608.A0A2U1N1Q1"/>
<keyword evidence="1" id="KW-0175">Coiled coil</keyword>
<sequence length="579" mass="66553">MLRVQENQQRLRELGVKNIADSLTSLAVAENTKKRKKKAKVTNYKDIEYNPEESSDTEENYQEVATHVTAPKKIHRRQYIAPMSMNRYANLSKQRVCAPNISHVIPCVDGEKKGKIVDSNVEKRNQPKAGITMGQLILNKKGSLRKQSELEHNLRKTNTLTTSVSGPRRKLFSVDENEWENSVRSQDMNEVDKEHDGAHDEENEEIENEIFESIQNRLEGEDVRSLDMSEDEISEDGLESEDNDDIEHFMFENNQNGIESGNDSEDCSENEDVERVEAQLDGPNMEKAAMSTARKRGPTMMHDIHVRMFDAREKIICNEFGQPVGPVTKEKDTVGKFSRFLGTIARTYSYAPLTCSSWRKVPHKDKMWEYVLDRCLVARNIRMSQKNMHTAGPKSFARIREEQKNKDPNKEPPTLTQMFECTRERKEGNVYVDTYDDTAEKIEQMKNYKPQENESSPKDPFLAVMNKEYDGHRRLFGRGVTNTLIKKVQASGSSNMAPSDIVVRSSTAGLEGDNGQHDDSHRKLAEVYEQQIVELKEDNEKRLELMRKELSNERDKLVEEAVRKILEKLPPEVARRVLT</sequence>
<accession>A0A2U1N1Q1</accession>
<feature type="coiled-coil region" evidence="1">
    <location>
        <begin position="525"/>
        <end position="567"/>
    </location>
</feature>
<protein>
    <submittedName>
        <fullName evidence="3">Transposase, Ptta/En/Spm</fullName>
    </submittedName>
</protein>
<dbReference type="PANTHER" id="PTHR33144:SF16">
    <property type="entry name" value="OS02G0129000 PROTEIN"/>
    <property type="match status" value="1"/>
</dbReference>
<feature type="compositionally biased region" description="Basic and acidic residues" evidence="2">
    <location>
        <begin position="218"/>
        <end position="227"/>
    </location>
</feature>
<comment type="caution">
    <text evidence="3">The sequence shown here is derived from an EMBL/GenBank/DDBJ whole genome shotgun (WGS) entry which is preliminary data.</text>
</comment>
<dbReference type="InterPro" id="IPR004252">
    <property type="entry name" value="Probable_transposase_24"/>
</dbReference>
<dbReference type="EMBL" id="PKPP01003832">
    <property type="protein sequence ID" value="PWA67428.1"/>
    <property type="molecule type" value="Genomic_DNA"/>
</dbReference>
<keyword evidence="4" id="KW-1185">Reference proteome</keyword>
<dbReference type="AlphaFoldDB" id="A0A2U1N1Q1"/>